<reference evidence="9 10" key="1">
    <citation type="submission" date="2020-04" db="EMBL/GenBank/DDBJ databases">
        <title>Perkinsus olseni comparative genomics.</title>
        <authorList>
            <person name="Bogema D.R."/>
        </authorList>
    </citation>
    <scope>NUCLEOTIDE SEQUENCE [LARGE SCALE GENOMIC DNA]</scope>
    <source>
        <strain evidence="9 10">ATCC PRA-207</strain>
    </source>
</reference>
<sequence>MVTAAPTQAKSQGHRSSGGDGTQRKKDTGEASLAASRARMLRVTNLTRNVDEEHLNEIFGTYARVESVHLAVDQENHLSKGYAYVLFATREGAEEAFFHVDKGQIDGNVVKVERSDSLAPDSLYFVRWFSSRLRAPLLRRLGHGRPQFPAAQAALETVAALLSSKAETSRVIIVGPVANHLRAPPRQCLDIPPTLSHDIGGGEVVPGHGHSRNSELGHLARIDGSIAIEVIDDRIIYLMFLLSAC</sequence>
<dbReference type="EMBL" id="JABANO010030395">
    <property type="protein sequence ID" value="KAF4711944.1"/>
    <property type="molecule type" value="Genomic_DNA"/>
</dbReference>
<dbReference type="PROSITE" id="PS50102">
    <property type="entry name" value="RRM"/>
    <property type="match status" value="1"/>
</dbReference>
<dbReference type="Pfam" id="PF00076">
    <property type="entry name" value="RRM_1"/>
    <property type="match status" value="1"/>
</dbReference>
<comment type="subcellular location">
    <subcellularLocation>
        <location evidence="1">Nucleus</location>
    </subcellularLocation>
</comment>
<dbReference type="GO" id="GO:0003723">
    <property type="term" value="F:RNA binding"/>
    <property type="evidence" value="ECO:0007669"/>
    <property type="project" value="UniProtKB-UniRule"/>
</dbReference>
<dbReference type="InterPro" id="IPR012677">
    <property type="entry name" value="Nucleotide-bd_a/b_plait_sf"/>
</dbReference>
<accession>A0A7J6QTM0</accession>
<keyword evidence="5" id="KW-0539">Nucleus</keyword>
<dbReference type="SUPFAM" id="SSF54928">
    <property type="entry name" value="RNA-binding domain, RBD"/>
    <property type="match status" value="1"/>
</dbReference>
<dbReference type="InterPro" id="IPR000504">
    <property type="entry name" value="RRM_dom"/>
</dbReference>
<evidence type="ECO:0000256" key="2">
    <source>
        <dbReference type="ARBA" id="ARBA00022664"/>
    </source>
</evidence>
<name>A0A7J6QTM0_PEROL</name>
<keyword evidence="10" id="KW-1185">Reference proteome</keyword>
<keyword evidence="2" id="KW-0507">mRNA processing</keyword>
<dbReference type="InterPro" id="IPR035979">
    <property type="entry name" value="RBD_domain_sf"/>
</dbReference>
<evidence type="ECO:0000259" key="8">
    <source>
        <dbReference type="PROSITE" id="PS50102"/>
    </source>
</evidence>
<proteinExistence type="predicted"/>
<feature type="compositionally biased region" description="Polar residues" evidence="7">
    <location>
        <begin position="1"/>
        <end position="15"/>
    </location>
</feature>
<comment type="caution">
    <text evidence="9">The sequence shown here is derived from an EMBL/GenBank/DDBJ whole genome shotgun (WGS) entry which is preliminary data.</text>
</comment>
<dbReference type="CDD" id="cd12365">
    <property type="entry name" value="RRM_RNPS1"/>
    <property type="match status" value="1"/>
</dbReference>
<dbReference type="PANTHER" id="PTHR15481:SF0">
    <property type="entry name" value="LD23870P-RELATED"/>
    <property type="match status" value="1"/>
</dbReference>
<dbReference type="InterPro" id="IPR034201">
    <property type="entry name" value="RNPS1_RRM"/>
</dbReference>
<protein>
    <recommendedName>
        <fullName evidence="8">RRM domain-containing protein</fullName>
    </recommendedName>
</protein>
<dbReference type="GO" id="GO:0005737">
    <property type="term" value="C:cytoplasm"/>
    <property type="evidence" value="ECO:0007669"/>
    <property type="project" value="TreeGrafter"/>
</dbReference>
<feature type="domain" description="RRM" evidence="8">
    <location>
        <begin position="39"/>
        <end position="117"/>
    </location>
</feature>
<dbReference type="GO" id="GO:0000398">
    <property type="term" value="P:mRNA splicing, via spliceosome"/>
    <property type="evidence" value="ECO:0007669"/>
    <property type="project" value="TreeGrafter"/>
</dbReference>
<gene>
    <name evidence="9" type="ORF">FOZ63_018326</name>
</gene>
<evidence type="ECO:0000313" key="10">
    <source>
        <dbReference type="Proteomes" id="UP000553632"/>
    </source>
</evidence>
<evidence type="ECO:0000256" key="7">
    <source>
        <dbReference type="SAM" id="MobiDB-lite"/>
    </source>
</evidence>
<dbReference type="AlphaFoldDB" id="A0A7J6QTM0"/>
<feature type="region of interest" description="Disordered" evidence="7">
    <location>
        <begin position="1"/>
        <end position="34"/>
    </location>
</feature>
<keyword evidence="3 6" id="KW-0694">RNA-binding</keyword>
<dbReference type="Gene3D" id="3.30.70.330">
    <property type="match status" value="1"/>
</dbReference>
<evidence type="ECO:0000256" key="3">
    <source>
        <dbReference type="ARBA" id="ARBA00022884"/>
    </source>
</evidence>
<dbReference type="GO" id="GO:0005654">
    <property type="term" value="C:nucleoplasm"/>
    <property type="evidence" value="ECO:0007669"/>
    <property type="project" value="TreeGrafter"/>
</dbReference>
<organism evidence="9 10">
    <name type="scientific">Perkinsus olseni</name>
    <name type="common">Perkinsus atlanticus</name>
    <dbReference type="NCBI Taxonomy" id="32597"/>
    <lineage>
        <taxon>Eukaryota</taxon>
        <taxon>Sar</taxon>
        <taxon>Alveolata</taxon>
        <taxon>Perkinsozoa</taxon>
        <taxon>Perkinsea</taxon>
        <taxon>Perkinsida</taxon>
        <taxon>Perkinsidae</taxon>
        <taxon>Perkinsus</taxon>
    </lineage>
</organism>
<evidence type="ECO:0000256" key="6">
    <source>
        <dbReference type="PROSITE-ProRule" id="PRU00176"/>
    </source>
</evidence>
<dbReference type="GO" id="GO:0061574">
    <property type="term" value="C:ASAP complex"/>
    <property type="evidence" value="ECO:0007669"/>
    <property type="project" value="TreeGrafter"/>
</dbReference>
<evidence type="ECO:0000256" key="5">
    <source>
        <dbReference type="ARBA" id="ARBA00023242"/>
    </source>
</evidence>
<keyword evidence="4" id="KW-0508">mRNA splicing</keyword>
<dbReference type="Proteomes" id="UP000553632">
    <property type="component" value="Unassembled WGS sequence"/>
</dbReference>
<dbReference type="SMART" id="SM00360">
    <property type="entry name" value="RRM"/>
    <property type="match status" value="1"/>
</dbReference>
<dbReference type="PANTHER" id="PTHR15481">
    <property type="entry name" value="RIBONUCLEIC ACID BINDING PROTEIN S1"/>
    <property type="match status" value="1"/>
</dbReference>
<evidence type="ECO:0000256" key="1">
    <source>
        <dbReference type="ARBA" id="ARBA00004123"/>
    </source>
</evidence>
<evidence type="ECO:0000256" key="4">
    <source>
        <dbReference type="ARBA" id="ARBA00023187"/>
    </source>
</evidence>
<evidence type="ECO:0000313" key="9">
    <source>
        <dbReference type="EMBL" id="KAF4711944.1"/>
    </source>
</evidence>